<dbReference type="Proteomes" id="UP000054166">
    <property type="component" value="Unassembled WGS sequence"/>
</dbReference>
<dbReference type="EMBL" id="KN833008">
    <property type="protein sequence ID" value="KIM79629.1"/>
    <property type="molecule type" value="Genomic_DNA"/>
</dbReference>
<gene>
    <name evidence="2" type="ORF">PILCRDRAFT_550835</name>
</gene>
<accession>A0A0C3FIM1</accession>
<keyword evidence="1" id="KW-0472">Membrane</keyword>
<proteinExistence type="predicted"/>
<protein>
    <submittedName>
        <fullName evidence="2">Uncharacterized protein</fullName>
    </submittedName>
</protein>
<keyword evidence="1" id="KW-0812">Transmembrane</keyword>
<dbReference type="InParanoid" id="A0A0C3FIM1"/>
<evidence type="ECO:0000313" key="3">
    <source>
        <dbReference type="Proteomes" id="UP000054166"/>
    </source>
</evidence>
<keyword evidence="1" id="KW-1133">Transmembrane helix</keyword>
<sequence>MSMYVRQQRCGPATHSVICCQDSRRWQLRRLATSCQGDLTKEGSGGVNFFLAAFYFIKSFLVIVQYFFENKRPFTRERAVIWLPRHVNNNNQK</sequence>
<evidence type="ECO:0000256" key="1">
    <source>
        <dbReference type="SAM" id="Phobius"/>
    </source>
</evidence>
<feature type="transmembrane region" description="Helical" evidence="1">
    <location>
        <begin position="49"/>
        <end position="68"/>
    </location>
</feature>
<organism evidence="2 3">
    <name type="scientific">Piloderma croceum (strain F 1598)</name>
    <dbReference type="NCBI Taxonomy" id="765440"/>
    <lineage>
        <taxon>Eukaryota</taxon>
        <taxon>Fungi</taxon>
        <taxon>Dikarya</taxon>
        <taxon>Basidiomycota</taxon>
        <taxon>Agaricomycotina</taxon>
        <taxon>Agaricomycetes</taxon>
        <taxon>Agaricomycetidae</taxon>
        <taxon>Atheliales</taxon>
        <taxon>Atheliaceae</taxon>
        <taxon>Piloderma</taxon>
    </lineage>
</organism>
<dbReference type="AlphaFoldDB" id="A0A0C3FIM1"/>
<dbReference type="HOGENOM" id="CLU_2400463_0_0_1"/>
<reference evidence="3" key="2">
    <citation type="submission" date="2015-01" db="EMBL/GenBank/DDBJ databases">
        <title>Evolutionary Origins and Diversification of the Mycorrhizal Mutualists.</title>
        <authorList>
            <consortium name="DOE Joint Genome Institute"/>
            <consortium name="Mycorrhizal Genomics Consortium"/>
            <person name="Kohler A."/>
            <person name="Kuo A."/>
            <person name="Nagy L.G."/>
            <person name="Floudas D."/>
            <person name="Copeland A."/>
            <person name="Barry K.W."/>
            <person name="Cichocki N."/>
            <person name="Veneault-Fourrey C."/>
            <person name="LaButti K."/>
            <person name="Lindquist E.A."/>
            <person name="Lipzen A."/>
            <person name="Lundell T."/>
            <person name="Morin E."/>
            <person name="Murat C."/>
            <person name="Riley R."/>
            <person name="Ohm R."/>
            <person name="Sun H."/>
            <person name="Tunlid A."/>
            <person name="Henrissat B."/>
            <person name="Grigoriev I.V."/>
            <person name="Hibbett D.S."/>
            <person name="Martin F."/>
        </authorList>
    </citation>
    <scope>NUCLEOTIDE SEQUENCE [LARGE SCALE GENOMIC DNA]</scope>
    <source>
        <strain evidence="3">F 1598</strain>
    </source>
</reference>
<keyword evidence="3" id="KW-1185">Reference proteome</keyword>
<reference evidence="2 3" key="1">
    <citation type="submission" date="2014-04" db="EMBL/GenBank/DDBJ databases">
        <authorList>
            <consortium name="DOE Joint Genome Institute"/>
            <person name="Kuo A."/>
            <person name="Tarkka M."/>
            <person name="Buscot F."/>
            <person name="Kohler A."/>
            <person name="Nagy L.G."/>
            <person name="Floudas D."/>
            <person name="Copeland A."/>
            <person name="Barry K.W."/>
            <person name="Cichocki N."/>
            <person name="Veneault-Fourrey C."/>
            <person name="LaButti K."/>
            <person name="Lindquist E.A."/>
            <person name="Lipzen A."/>
            <person name="Lundell T."/>
            <person name="Morin E."/>
            <person name="Murat C."/>
            <person name="Sun H."/>
            <person name="Tunlid A."/>
            <person name="Henrissat B."/>
            <person name="Grigoriev I.V."/>
            <person name="Hibbett D.S."/>
            <person name="Martin F."/>
            <person name="Nordberg H.P."/>
            <person name="Cantor M.N."/>
            <person name="Hua S.X."/>
        </authorList>
    </citation>
    <scope>NUCLEOTIDE SEQUENCE [LARGE SCALE GENOMIC DNA]</scope>
    <source>
        <strain evidence="2 3">F 1598</strain>
    </source>
</reference>
<evidence type="ECO:0000313" key="2">
    <source>
        <dbReference type="EMBL" id="KIM79629.1"/>
    </source>
</evidence>
<name>A0A0C3FIM1_PILCF</name>